<evidence type="ECO:0000313" key="2">
    <source>
        <dbReference type="EMBL" id="KIQ57984.1"/>
    </source>
</evidence>
<sequence length="74" mass="7208">MVFQGEASTLWQARYSAEPFNGFTFEEVSSLDELIAGAGVVEGATPVWAFAGLGLLGVGGTAAAAGAVASGGGG</sequence>
<accession>A0A0D0P6W2</accession>
<name>A0A0D0P6W2_PSEFL</name>
<dbReference type="EMBL" id="JXNZ01000180">
    <property type="protein sequence ID" value="KIQ57984.1"/>
    <property type="molecule type" value="Genomic_DNA"/>
</dbReference>
<organism evidence="2 3">
    <name type="scientific">Pseudomonas fluorescens</name>
    <dbReference type="NCBI Taxonomy" id="294"/>
    <lineage>
        <taxon>Bacteria</taxon>
        <taxon>Pseudomonadati</taxon>
        <taxon>Pseudomonadota</taxon>
        <taxon>Gammaproteobacteria</taxon>
        <taxon>Pseudomonadales</taxon>
        <taxon>Pseudomonadaceae</taxon>
        <taxon>Pseudomonas</taxon>
    </lineage>
</organism>
<feature type="domain" description="Biofilm-associated protein BapA-like prefix-like" evidence="1">
    <location>
        <begin position="1"/>
        <end position="48"/>
    </location>
</feature>
<evidence type="ECO:0000259" key="1">
    <source>
        <dbReference type="Pfam" id="PF22783"/>
    </source>
</evidence>
<dbReference type="AlphaFoldDB" id="A0A0D0P6W2"/>
<proteinExistence type="predicted"/>
<reference evidence="2 3" key="1">
    <citation type="submission" date="2015-01" db="EMBL/GenBank/DDBJ databases">
        <title>Draft Genome Sequence of the Biocontrol and Plant Growth-Promoting Rhizobacteria (PGPR) Pseudomonas fluorescens UM270.</title>
        <authorList>
            <person name="Hernandez-Salmeron J.E."/>
            <person name="Santoyo G."/>
            <person name="Moreno-Hagelsieb G."/>
            <person name="Hernandez-Leon R."/>
        </authorList>
    </citation>
    <scope>NUCLEOTIDE SEQUENCE [LARGE SCALE GENOMIC DNA]</scope>
    <source>
        <strain evidence="2 3">UM270</strain>
    </source>
</reference>
<dbReference type="Proteomes" id="UP000032101">
    <property type="component" value="Unassembled WGS sequence"/>
</dbReference>
<evidence type="ECO:0000313" key="3">
    <source>
        <dbReference type="Proteomes" id="UP000032101"/>
    </source>
</evidence>
<comment type="caution">
    <text evidence="2">The sequence shown here is derived from an EMBL/GenBank/DDBJ whole genome shotgun (WGS) entry which is preliminary data.</text>
</comment>
<feature type="non-terminal residue" evidence="2">
    <location>
        <position position="74"/>
    </location>
</feature>
<protein>
    <recommendedName>
        <fullName evidence="1">Biofilm-associated protein BapA-like prefix-like domain-containing protein</fullName>
    </recommendedName>
</protein>
<dbReference type="Pfam" id="PF22783">
    <property type="entry name" value="BapA_N"/>
    <property type="match status" value="1"/>
</dbReference>
<dbReference type="InterPro" id="IPR048051">
    <property type="entry name" value="BapA-like_prefix-like"/>
</dbReference>
<gene>
    <name evidence="2" type="ORF">RL74_18020</name>
</gene>